<sequence length="73" mass="8600">MISKMVEVFKTDVKDKNLSVQLVRKLKKYFPESYINFDLDDCDHILRVEGENISVQSVILLMKNFGYRCEVLL</sequence>
<protein>
    <submittedName>
        <fullName evidence="1">Uncharacterized protein</fullName>
    </submittedName>
</protein>
<evidence type="ECO:0000313" key="1">
    <source>
        <dbReference type="EMBL" id="MDR6941432.1"/>
    </source>
</evidence>
<dbReference type="Proteomes" id="UP001247620">
    <property type="component" value="Unassembled WGS sequence"/>
</dbReference>
<dbReference type="RefSeq" id="WP_310093164.1">
    <property type="nucleotide sequence ID" value="NZ_JAVDUU010000001.1"/>
</dbReference>
<accession>A0ABU1T7R4</accession>
<comment type="caution">
    <text evidence="1">The sequence shown here is derived from an EMBL/GenBank/DDBJ whole genome shotgun (WGS) entry which is preliminary data.</text>
</comment>
<name>A0ABU1T7R4_9SPHI</name>
<dbReference type="EMBL" id="JAVDUU010000001">
    <property type="protein sequence ID" value="MDR6941432.1"/>
    <property type="molecule type" value="Genomic_DNA"/>
</dbReference>
<proteinExistence type="predicted"/>
<evidence type="ECO:0000313" key="2">
    <source>
        <dbReference type="Proteomes" id="UP001247620"/>
    </source>
</evidence>
<reference evidence="1 2" key="1">
    <citation type="submission" date="2023-07" db="EMBL/GenBank/DDBJ databases">
        <title>Sorghum-associated microbial communities from plants grown in Nebraska, USA.</title>
        <authorList>
            <person name="Schachtman D."/>
        </authorList>
    </citation>
    <scope>NUCLEOTIDE SEQUENCE [LARGE SCALE GENOMIC DNA]</scope>
    <source>
        <strain evidence="1 2">3262</strain>
    </source>
</reference>
<organism evidence="1 2">
    <name type="scientific">Mucilaginibacter pocheonensis</name>
    <dbReference type="NCBI Taxonomy" id="398050"/>
    <lineage>
        <taxon>Bacteria</taxon>
        <taxon>Pseudomonadati</taxon>
        <taxon>Bacteroidota</taxon>
        <taxon>Sphingobacteriia</taxon>
        <taxon>Sphingobacteriales</taxon>
        <taxon>Sphingobacteriaceae</taxon>
        <taxon>Mucilaginibacter</taxon>
    </lineage>
</organism>
<gene>
    <name evidence="1" type="ORF">J2W55_001260</name>
</gene>
<keyword evidence="2" id="KW-1185">Reference proteome</keyword>